<dbReference type="Proteomes" id="UP000006727">
    <property type="component" value="Chromosome 1"/>
</dbReference>
<reference evidence="2" key="3">
    <citation type="submission" date="2020-12" db="UniProtKB">
        <authorList>
            <consortium name="EnsemblPlants"/>
        </authorList>
    </citation>
    <scope>IDENTIFICATION</scope>
</reference>
<organism evidence="1">
    <name type="scientific">Physcomitrium patens</name>
    <name type="common">Spreading-leaved earth moss</name>
    <name type="synonym">Physcomitrella patens</name>
    <dbReference type="NCBI Taxonomy" id="3218"/>
    <lineage>
        <taxon>Eukaryota</taxon>
        <taxon>Viridiplantae</taxon>
        <taxon>Streptophyta</taxon>
        <taxon>Embryophyta</taxon>
        <taxon>Bryophyta</taxon>
        <taxon>Bryophytina</taxon>
        <taxon>Bryopsida</taxon>
        <taxon>Funariidae</taxon>
        <taxon>Funariales</taxon>
        <taxon>Funariaceae</taxon>
        <taxon>Physcomitrium</taxon>
    </lineage>
</organism>
<proteinExistence type="predicted"/>
<reference evidence="1 3" key="2">
    <citation type="journal article" date="2018" name="Plant J.">
        <title>The Physcomitrella patens chromosome-scale assembly reveals moss genome structure and evolution.</title>
        <authorList>
            <person name="Lang D."/>
            <person name="Ullrich K.K."/>
            <person name="Murat F."/>
            <person name="Fuchs J."/>
            <person name="Jenkins J."/>
            <person name="Haas F.B."/>
            <person name="Piednoel M."/>
            <person name="Gundlach H."/>
            <person name="Van Bel M."/>
            <person name="Meyberg R."/>
            <person name="Vives C."/>
            <person name="Morata J."/>
            <person name="Symeonidi A."/>
            <person name="Hiss M."/>
            <person name="Muchero W."/>
            <person name="Kamisugi Y."/>
            <person name="Saleh O."/>
            <person name="Blanc G."/>
            <person name="Decker E.L."/>
            <person name="van Gessel N."/>
            <person name="Grimwood J."/>
            <person name="Hayes R.D."/>
            <person name="Graham S.W."/>
            <person name="Gunter L.E."/>
            <person name="McDaniel S.F."/>
            <person name="Hoernstein S.N.W."/>
            <person name="Larsson A."/>
            <person name="Li F.W."/>
            <person name="Perroud P.F."/>
            <person name="Phillips J."/>
            <person name="Ranjan P."/>
            <person name="Rokshar D.S."/>
            <person name="Rothfels C.J."/>
            <person name="Schneider L."/>
            <person name="Shu S."/>
            <person name="Stevenson D.W."/>
            <person name="Thummler F."/>
            <person name="Tillich M."/>
            <person name="Villarreal Aguilar J.C."/>
            <person name="Widiez T."/>
            <person name="Wong G.K."/>
            <person name="Wymore A."/>
            <person name="Zhang Y."/>
            <person name="Zimmer A.D."/>
            <person name="Quatrano R.S."/>
            <person name="Mayer K.F.X."/>
            <person name="Goodstein D."/>
            <person name="Casacuberta J.M."/>
            <person name="Vandepoele K."/>
            <person name="Reski R."/>
            <person name="Cuming A.C."/>
            <person name="Tuskan G.A."/>
            <person name="Maumus F."/>
            <person name="Salse J."/>
            <person name="Schmutz J."/>
            <person name="Rensing S.A."/>
        </authorList>
    </citation>
    <scope>NUCLEOTIDE SEQUENCE [LARGE SCALE GENOMIC DNA]</scope>
    <source>
        <strain evidence="2 3">cv. Gransden 2004</strain>
    </source>
</reference>
<sequence>MALISLLDIFYLMPRTMKRRTGRNQRLSSRFSTWWDSSSATGFPILQTLGSFTKITLERLFKHLLQSRRLALESEPEVKANRARSGIDSFFHTPSVELITDMAE</sequence>
<evidence type="ECO:0000313" key="2">
    <source>
        <dbReference type="EnsemblPlants" id="Pp3c1_23581V3.1"/>
    </source>
</evidence>
<keyword evidence="3" id="KW-1185">Reference proteome</keyword>
<dbReference type="EnsemblPlants" id="Pp3c1_23581V3.1">
    <property type="protein sequence ID" value="Pp3c1_23581V3.1"/>
    <property type="gene ID" value="Pp3c1_23581"/>
</dbReference>
<dbReference type="InParanoid" id="A0A2K1L9D7"/>
<protein>
    <submittedName>
        <fullName evidence="1 2">Uncharacterized protein</fullName>
    </submittedName>
</protein>
<reference evidence="1 3" key="1">
    <citation type="journal article" date="2008" name="Science">
        <title>The Physcomitrella genome reveals evolutionary insights into the conquest of land by plants.</title>
        <authorList>
            <person name="Rensing S."/>
            <person name="Lang D."/>
            <person name="Zimmer A."/>
            <person name="Terry A."/>
            <person name="Salamov A."/>
            <person name="Shapiro H."/>
            <person name="Nishiyama T."/>
            <person name="Perroud P.-F."/>
            <person name="Lindquist E."/>
            <person name="Kamisugi Y."/>
            <person name="Tanahashi T."/>
            <person name="Sakakibara K."/>
            <person name="Fujita T."/>
            <person name="Oishi K."/>
            <person name="Shin-I T."/>
            <person name="Kuroki Y."/>
            <person name="Toyoda A."/>
            <person name="Suzuki Y."/>
            <person name="Hashimoto A."/>
            <person name="Yamaguchi K."/>
            <person name="Sugano A."/>
            <person name="Kohara Y."/>
            <person name="Fujiyama A."/>
            <person name="Anterola A."/>
            <person name="Aoki S."/>
            <person name="Ashton N."/>
            <person name="Barbazuk W.B."/>
            <person name="Barker E."/>
            <person name="Bennetzen J."/>
            <person name="Bezanilla M."/>
            <person name="Blankenship R."/>
            <person name="Cho S.H."/>
            <person name="Dutcher S."/>
            <person name="Estelle M."/>
            <person name="Fawcett J.A."/>
            <person name="Gundlach H."/>
            <person name="Hanada K."/>
            <person name="Heyl A."/>
            <person name="Hicks K.A."/>
            <person name="Hugh J."/>
            <person name="Lohr M."/>
            <person name="Mayer K."/>
            <person name="Melkozernov A."/>
            <person name="Murata T."/>
            <person name="Nelson D."/>
            <person name="Pils B."/>
            <person name="Prigge M."/>
            <person name="Reiss B."/>
            <person name="Renner T."/>
            <person name="Rombauts S."/>
            <person name="Rushton P."/>
            <person name="Sanderfoot A."/>
            <person name="Schween G."/>
            <person name="Shiu S.-H."/>
            <person name="Stueber K."/>
            <person name="Theodoulou F.L."/>
            <person name="Tu H."/>
            <person name="Van de Peer Y."/>
            <person name="Verrier P.J."/>
            <person name="Waters E."/>
            <person name="Wood A."/>
            <person name="Yang L."/>
            <person name="Cove D."/>
            <person name="Cuming A."/>
            <person name="Hasebe M."/>
            <person name="Lucas S."/>
            <person name="Mishler D.B."/>
            <person name="Reski R."/>
            <person name="Grigoriev I."/>
            <person name="Quatrano R.S."/>
            <person name="Boore J.L."/>
        </authorList>
    </citation>
    <scope>NUCLEOTIDE SEQUENCE [LARGE SCALE GENOMIC DNA]</scope>
    <source>
        <strain evidence="2 3">cv. Gransden 2004</strain>
    </source>
</reference>
<gene>
    <name evidence="1" type="ORF">PHYPA_001073</name>
</gene>
<dbReference type="AlphaFoldDB" id="A0A2K1L9D7"/>
<accession>A0A2K1L9D7</accession>
<evidence type="ECO:0000313" key="1">
    <source>
        <dbReference type="EMBL" id="PNR62649.1"/>
    </source>
</evidence>
<evidence type="ECO:0000313" key="3">
    <source>
        <dbReference type="Proteomes" id="UP000006727"/>
    </source>
</evidence>
<dbReference type="EMBL" id="ABEU02000001">
    <property type="protein sequence ID" value="PNR62649.1"/>
    <property type="molecule type" value="Genomic_DNA"/>
</dbReference>
<name>A0A2K1L9D7_PHYPA</name>
<dbReference type="Gramene" id="Pp3c1_23581V3.1">
    <property type="protein sequence ID" value="Pp3c1_23581V3.1"/>
    <property type="gene ID" value="Pp3c1_23581"/>
</dbReference>